<dbReference type="GO" id="GO:0046872">
    <property type="term" value="F:metal ion binding"/>
    <property type="evidence" value="ECO:0007669"/>
    <property type="project" value="UniProtKB-KW"/>
</dbReference>
<keyword evidence="10 13" id="KW-0408">Iron</keyword>
<dbReference type="InterPro" id="IPR010255">
    <property type="entry name" value="Haem_peroxidase_sf"/>
</dbReference>
<keyword evidence="8" id="KW-0223">Dioxygenase</keyword>
<accession>A0A103YHB5</accession>
<dbReference type="GO" id="GO:0031408">
    <property type="term" value="P:oxylipin biosynthetic process"/>
    <property type="evidence" value="ECO:0007669"/>
    <property type="project" value="UniProtKB-KW"/>
</dbReference>
<dbReference type="Gene3D" id="1.10.640.10">
    <property type="entry name" value="Haem peroxidase domain superfamily, animal type"/>
    <property type="match status" value="3"/>
</dbReference>
<sequence length="1561" mass="179414">MRANWYGLLGKRFKDTFGHVGGAILGGLVGLKKPNNHGVPYSLTEEFTSVYRMHSLLPDQLFIRDIHSTPGPNKTPKLIKKVDMINLIGKNGEKELSKIGFTTQMVSMGHQACGALELYNYPTWLRNIVPQNLDGTDRPDHIDLASLDIYRDRERNVPRYNDFRRSLFMIPISKWDDLTDDKQAIEMLHEVYDDDVEQLDLLVGMAAEKKIKGFAISETAFIVFLTMASRRLEADRFFTSDFNEEVYTKKGFEWVNTTESLKDVLYRHYPEMIDRWMNSTSAFSVWDATPEPYNPIPIFFRIPKMTLTDKFLFLNVHGVDKSGIGWHRLPVFLGLSYLGIRRRLHDKYNLVNVEKTPVGDGFNPRDFPFRTADGKFNDPSNEFAGSKGTFFGRNMPSVDQKDKLLKPDPVLVATKLLARRELKDNKKQFNMIAASWIQFMVHDWIDHLESTEQIELKAPAEVVGQCPFKSFKFYKTKNVDTGLDDIKKGHLNIRTSWWDASAIYGSGSSELQQVRTFKDGKLKIAKDGLLQSDNGGLRIAGDIRNNWIGLSTLQALFILEHNAICDVLKEEYGELDDEHLYRHARLVTSAVIAKIHTIDWTVELLKTDTLLAAMRANWYGLLGKRFKDTFGRFGGAILGGLIGLKKPNNHGIPYSLTEEFTSVYRMHSLLPDQLFIRDVNSTPGLRKSPKLSKKIDMLNLIGNKGEEELSEIGFTTRMVSMGHQSCGALELWNYPLWLRDVAPQNVDGTDRPNHVDLASLEIYRDRERNVARYNEFRRSLLLIPISNWEDLTEDEEAIKTLREVYGDDVEQLDLLVGMSAEKKIKGFAISETAFVIFIIMASRRLEADRFFTSDFNKDVYTKKGLEWVNTTESLKDVLDRHYPEMTDRWMNSRSAFSVWDDKPEPHNPIPLYFRVPNNKGQPLEAWHGAQLGRVSDVFGDGEELGPRLCYLLHCKGDTCRREVSKVIMAAFFWSIWNQRNRKTFNEKSKSDKKMIHGVDKSRIGWHHLPVLLGLVYLGIRRHLHNRYNLVKVGTFNDLIYEDASGHQGTFFGRNMPPVDQKDKLLKPDPMVVATKLLTRKQGSKQESKQESDKKQLNMIAVSWIQFMIHDWIDHSESSEQIELKAPVEVAGACPLKSFKFLETKEVPTDSCEIKKVRTFKDGKLKIGEDHLLQHDNDGLPIVGDIRNSWIGVTTLQALFIREHNAICDALMKEYQDLDDEYLYRYARLVTSAVIAKIHTIDWSIQLLKTDTLVAGMRANWYGLLGKRFKDTFGHVGNAILGGFVGLKNRNDHGVPYSLTEEFTSVYRMHSLLPDQLSIMDVNSTLDHNKSKKLTKKFDIDMIDLIGKKGEKELSKFGFTTQMVSMGLQECETLGLFNYPTWLRDIVPQEVDGTDRPDHIDLASLDIFRDRERNVPRYNEFRRSLFMIPISKWDDLTDDGEAINTLREVYDDDVEQLDLLVGMAAEKKIKGFAISETAFFIFLTMASRRLEANRFFTSDFHEKVYTKKGLEWVNTTESLKDVLDRLCPGMTDRWMTSTSAFSVWDNEPEPYNRMPIYFRVPK</sequence>
<gene>
    <name evidence="14" type="ORF">Ccrd_012468</name>
</gene>
<evidence type="ECO:0000256" key="3">
    <source>
        <dbReference type="ARBA" id="ARBA00022559"/>
    </source>
</evidence>
<dbReference type="PANTHER" id="PTHR11903">
    <property type="entry name" value="PROSTAGLANDIN G/H SYNTHASE"/>
    <property type="match status" value="1"/>
</dbReference>
<dbReference type="PANTHER" id="PTHR11903:SF31">
    <property type="entry name" value="PEROXIDASE SUPERFAMILY PROTEIN-RELATED"/>
    <property type="match status" value="1"/>
</dbReference>
<name>A0A103YHB5_CYNCS</name>
<dbReference type="Pfam" id="PF03098">
    <property type="entry name" value="An_peroxidase"/>
    <property type="match status" value="4"/>
</dbReference>
<dbReference type="InterPro" id="IPR019791">
    <property type="entry name" value="Haem_peroxidase_animal"/>
</dbReference>
<dbReference type="InterPro" id="IPR034815">
    <property type="entry name" value="A_dioxygenase"/>
</dbReference>
<keyword evidence="4 13" id="KW-0349">Heme</keyword>
<keyword evidence="6" id="KW-0925">Oxylipin biosynthesis</keyword>
<dbReference type="Gramene" id="KVI09082">
    <property type="protein sequence ID" value="KVI09082"/>
    <property type="gene ID" value="Ccrd_012468"/>
</dbReference>
<evidence type="ECO:0000256" key="11">
    <source>
        <dbReference type="ARBA" id="ARBA00023098"/>
    </source>
</evidence>
<dbReference type="GO" id="GO:0006979">
    <property type="term" value="P:response to oxidative stress"/>
    <property type="evidence" value="ECO:0007669"/>
    <property type="project" value="InterPro"/>
</dbReference>
<dbReference type="Proteomes" id="UP000243975">
    <property type="component" value="Unassembled WGS sequence"/>
</dbReference>
<evidence type="ECO:0000256" key="9">
    <source>
        <dbReference type="ARBA" id="ARBA00023002"/>
    </source>
</evidence>
<evidence type="ECO:0000256" key="6">
    <source>
        <dbReference type="ARBA" id="ARBA00022767"/>
    </source>
</evidence>
<dbReference type="PROSITE" id="PS50292">
    <property type="entry name" value="PEROXIDASE_3"/>
    <property type="match status" value="3"/>
</dbReference>
<dbReference type="EMBL" id="LEKV01001070">
    <property type="protein sequence ID" value="KVI09082.1"/>
    <property type="molecule type" value="Genomic_DNA"/>
</dbReference>
<keyword evidence="7" id="KW-0276">Fatty acid metabolism</keyword>
<protein>
    <submittedName>
        <fullName evidence="14">Heme peroxidase</fullName>
    </submittedName>
</protein>
<dbReference type="GO" id="GO:0006633">
    <property type="term" value="P:fatty acid biosynthetic process"/>
    <property type="evidence" value="ECO:0007669"/>
    <property type="project" value="UniProtKB-KW"/>
</dbReference>
<proteinExistence type="predicted"/>
<evidence type="ECO:0000313" key="15">
    <source>
        <dbReference type="Proteomes" id="UP000243975"/>
    </source>
</evidence>
<organism evidence="14 15">
    <name type="scientific">Cynara cardunculus var. scolymus</name>
    <name type="common">Globe artichoke</name>
    <name type="synonym">Cynara scolymus</name>
    <dbReference type="NCBI Taxonomy" id="59895"/>
    <lineage>
        <taxon>Eukaryota</taxon>
        <taxon>Viridiplantae</taxon>
        <taxon>Streptophyta</taxon>
        <taxon>Embryophyta</taxon>
        <taxon>Tracheophyta</taxon>
        <taxon>Spermatophyta</taxon>
        <taxon>Magnoliopsida</taxon>
        <taxon>eudicotyledons</taxon>
        <taxon>Gunneridae</taxon>
        <taxon>Pentapetalae</taxon>
        <taxon>asterids</taxon>
        <taxon>campanulids</taxon>
        <taxon>Asterales</taxon>
        <taxon>Asteraceae</taxon>
        <taxon>Carduoideae</taxon>
        <taxon>Cardueae</taxon>
        <taxon>Carduinae</taxon>
        <taxon>Cynara</taxon>
    </lineage>
</organism>
<dbReference type="STRING" id="59895.A0A103YHB5"/>
<evidence type="ECO:0000256" key="5">
    <source>
        <dbReference type="ARBA" id="ARBA00022723"/>
    </source>
</evidence>
<dbReference type="InterPro" id="IPR050783">
    <property type="entry name" value="Oxylipin_biosynth_metab"/>
</dbReference>
<keyword evidence="2" id="KW-0444">Lipid biosynthesis</keyword>
<dbReference type="GO" id="GO:0016702">
    <property type="term" value="F:oxidoreductase activity, acting on single donors with incorporation of molecular oxygen, incorporation of two atoms of oxygen"/>
    <property type="evidence" value="ECO:0007669"/>
    <property type="project" value="TreeGrafter"/>
</dbReference>
<evidence type="ECO:0000256" key="10">
    <source>
        <dbReference type="ARBA" id="ARBA00023004"/>
    </source>
</evidence>
<feature type="binding site" description="axial binding residue" evidence="13">
    <location>
        <position position="667"/>
    </location>
    <ligand>
        <name>heme b</name>
        <dbReference type="ChEBI" id="CHEBI:60344"/>
    </ligand>
    <ligandPart>
        <name>Fe</name>
        <dbReference type="ChEBI" id="CHEBI:18248"/>
    </ligandPart>
</feature>
<keyword evidence="12" id="KW-0275">Fatty acid biosynthesis</keyword>
<evidence type="ECO:0000256" key="8">
    <source>
        <dbReference type="ARBA" id="ARBA00022964"/>
    </source>
</evidence>
<dbReference type="InterPro" id="IPR037120">
    <property type="entry name" value="Haem_peroxidase_sf_animal"/>
</dbReference>
<keyword evidence="9" id="KW-0560">Oxidoreductase</keyword>
<evidence type="ECO:0000256" key="1">
    <source>
        <dbReference type="ARBA" id="ARBA00001970"/>
    </source>
</evidence>
<keyword evidence="15" id="KW-1185">Reference proteome</keyword>
<evidence type="ECO:0000256" key="7">
    <source>
        <dbReference type="ARBA" id="ARBA00022832"/>
    </source>
</evidence>
<comment type="cofactor">
    <cofactor evidence="1">
        <name>heme b</name>
        <dbReference type="ChEBI" id="CHEBI:60344"/>
    </cofactor>
</comment>
<evidence type="ECO:0000256" key="2">
    <source>
        <dbReference type="ARBA" id="ARBA00022516"/>
    </source>
</evidence>
<keyword evidence="3 14" id="KW-0575">Peroxidase</keyword>
<dbReference type="CDD" id="cd09818">
    <property type="entry name" value="PIOX_like"/>
    <property type="match status" value="1"/>
</dbReference>
<reference evidence="14 15" key="1">
    <citation type="journal article" date="2016" name="Sci. Rep.">
        <title>The genome sequence of the outbreeding globe artichoke constructed de novo incorporating a phase-aware low-pass sequencing strategy of F1 progeny.</title>
        <authorList>
            <person name="Scaglione D."/>
            <person name="Reyes-Chin-Wo S."/>
            <person name="Acquadro A."/>
            <person name="Froenicke L."/>
            <person name="Portis E."/>
            <person name="Beitel C."/>
            <person name="Tirone M."/>
            <person name="Mauro R."/>
            <person name="Lo Monaco A."/>
            <person name="Mauromicale G."/>
            <person name="Faccioli P."/>
            <person name="Cattivelli L."/>
            <person name="Rieseberg L."/>
            <person name="Michelmore R."/>
            <person name="Lanteri S."/>
        </authorList>
    </citation>
    <scope>NUCLEOTIDE SEQUENCE [LARGE SCALE GENOMIC DNA]</scope>
    <source>
        <strain evidence="14">2C</strain>
    </source>
</reference>
<evidence type="ECO:0000256" key="12">
    <source>
        <dbReference type="ARBA" id="ARBA00023160"/>
    </source>
</evidence>
<dbReference type="GO" id="GO:0004601">
    <property type="term" value="F:peroxidase activity"/>
    <property type="evidence" value="ECO:0007669"/>
    <property type="project" value="UniProtKB-KW"/>
</dbReference>
<evidence type="ECO:0000256" key="13">
    <source>
        <dbReference type="PIRSR" id="PIRSR619791-2"/>
    </source>
</evidence>
<evidence type="ECO:0000256" key="4">
    <source>
        <dbReference type="ARBA" id="ARBA00022617"/>
    </source>
</evidence>
<dbReference type="GO" id="GO:0020037">
    <property type="term" value="F:heme binding"/>
    <property type="evidence" value="ECO:0007669"/>
    <property type="project" value="InterPro"/>
</dbReference>
<keyword evidence="5 13" id="KW-0479">Metal-binding</keyword>
<keyword evidence="11" id="KW-0443">Lipid metabolism</keyword>
<dbReference type="SUPFAM" id="SSF48113">
    <property type="entry name" value="Heme-dependent peroxidases"/>
    <property type="match status" value="3"/>
</dbReference>
<evidence type="ECO:0000313" key="14">
    <source>
        <dbReference type="EMBL" id="KVI09082.1"/>
    </source>
</evidence>
<comment type="caution">
    <text evidence="14">The sequence shown here is derived from an EMBL/GenBank/DDBJ whole genome shotgun (WGS) entry which is preliminary data.</text>
</comment>